<keyword evidence="4 9" id="KW-1133">Transmembrane helix</keyword>
<evidence type="ECO:0000256" key="6">
    <source>
        <dbReference type="ARBA" id="ARBA00023157"/>
    </source>
</evidence>
<dbReference type="InterPro" id="IPR053066">
    <property type="entry name" value="ADGR_G7"/>
</dbReference>
<dbReference type="AlphaFoldDB" id="A0A7J7K0F5"/>
<evidence type="ECO:0000256" key="2">
    <source>
        <dbReference type="ARBA" id="ARBA00007343"/>
    </source>
</evidence>
<keyword evidence="5 9" id="KW-0472">Membrane</keyword>
<keyword evidence="13" id="KW-1185">Reference proteome</keyword>
<dbReference type="PANTHER" id="PTHR47767">
    <property type="entry name" value="ADHESION G PROTEIN-COUPLED RECEPTOR G7"/>
    <property type="match status" value="1"/>
</dbReference>
<feature type="domain" description="GAIN-B" evidence="10">
    <location>
        <begin position="737"/>
        <end position="885"/>
    </location>
</feature>
<dbReference type="PANTHER" id="PTHR47767:SF1">
    <property type="entry name" value="ADHESION G PROTEIN-COUPLED RECEPTOR G7"/>
    <property type="match status" value="1"/>
</dbReference>
<protein>
    <submittedName>
        <fullName evidence="12">Uncharacterized protein</fullName>
    </submittedName>
</protein>
<feature type="transmembrane region" description="Helical" evidence="9">
    <location>
        <begin position="1088"/>
        <end position="1110"/>
    </location>
</feature>
<dbReference type="EMBL" id="VXIV02001640">
    <property type="protein sequence ID" value="KAF6031076.1"/>
    <property type="molecule type" value="Genomic_DNA"/>
</dbReference>
<name>A0A7J7K0F5_BUGNE</name>
<dbReference type="Pfam" id="PF01825">
    <property type="entry name" value="GPS"/>
    <property type="match status" value="1"/>
</dbReference>
<evidence type="ECO:0000256" key="5">
    <source>
        <dbReference type="ARBA" id="ARBA00023136"/>
    </source>
</evidence>
<evidence type="ECO:0000259" key="11">
    <source>
        <dbReference type="PROSITE" id="PS50261"/>
    </source>
</evidence>
<dbReference type="CDD" id="cd15040">
    <property type="entry name" value="7tmB2_Adhesion"/>
    <property type="match status" value="1"/>
</dbReference>
<dbReference type="InterPro" id="IPR000832">
    <property type="entry name" value="GPCR_2_secretin-like"/>
</dbReference>
<keyword evidence="7" id="KW-0325">Glycoprotein</keyword>
<proteinExistence type="inferred from homology"/>
<evidence type="ECO:0000313" key="13">
    <source>
        <dbReference type="Proteomes" id="UP000593567"/>
    </source>
</evidence>
<feature type="transmembrane region" description="Helical" evidence="9">
    <location>
        <begin position="1042"/>
        <end position="1067"/>
    </location>
</feature>
<dbReference type="SMART" id="SM00303">
    <property type="entry name" value="GPS"/>
    <property type="match status" value="1"/>
</dbReference>
<dbReference type="PROSITE" id="PS50261">
    <property type="entry name" value="G_PROTEIN_RECEP_F2_4"/>
    <property type="match status" value="1"/>
</dbReference>
<comment type="similarity">
    <text evidence="2">Belongs to the G-protein coupled receptor 2 family. Adhesion G-protein coupled receptor (ADGR) subfamily.</text>
</comment>
<gene>
    <name evidence="12" type="ORF">EB796_010624</name>
</gene>
<keyword evidence="3 9" id="KW-0812">Transmembrane</keyword>
<dbReference type="Pfam" id="PF00002">
    <property type="entry name" value="7tm_2"/>
    <property type="match status" value="1"/>
</dbReference>
<evidence type="ECO:0000256" key="8">
    <source>
        <dbReference type="SAM" id="MobiDB-lite"/>
    </source>
</evidence>
<dbReference type="InterPro" id="IPR017981">
    <property type="entry name" value="GPCR_2-like_7TM"/>
</dbReference>
<feature type="transmembrane region" description="Helical" evidence="9">
    <location>
        <begin position="894"/>
        <end position="920"/>
    </location>
</feature>
<reference evidence="12" key="1">
    <citation type="submission" date="2020-06" db="EMBL/GenBank/DDBJ databases">
        <title>Draft genome of Bugula neritina, a colonial animal packing powerful symbionts and potential medicines.</title>
        <authorList>
            <person name="Rayko M."/>
        </authorList>
    </citation>
    <scope>NUCLEOTIDE SEQUENCE [LARGE SCALE GENOMIC DNA]</scope>
    <source>
        <strain evidence="12">Kwan_BN1</strain>
    </source>
</reference>
<dbReference type="GO" id="GO:0007166">
    <property type="term" value="P:cell surface receptor signaling pathway"/>
    <property type="evidence" value="ECO:0007669"/>
    <property type="project" value="InterPro"/>
</dbReference>
<evidence type="ECO:0000256" key="1">
    <source>
        <dbReference type="ARBA" id="ARBA00004141"/>
    </source>
</evidence>
<evidence type="ECO:0000259" key="10">
    <source>
        <dbReference type="PROSITE" id="PS50221"/>
    </source>
</evidence>
<evidence type="ECO:0000256" key="9">
    <source>
        <dbReference type="SAM" id="Phobius"/>
    </source>
</evidence>
<dbReference type="Gene3D" id="2.60.220.50">
    <property type="match status" value="1"/>
</dbReference>
<evidence type="ECO:0000313" key="12">
    <source>
        <dbReference type="EMBL" id="KAF6031076.1"/>
    </source>
</evidence>
<feature type="compositionally biased region" description="Polar residues" evidence="8">
    <location>
        <begin position="1200"/>
        <end position="1211"/>
    </location>
</feature>
<comment type="caution">
    <text evidence="12">The sequence shown here is derived from an EMBL/GenBank/DDBJ whole genome shotgun (WGS) entry which is preliminary data.</text>
</comment>
<feature type="transmembrane region" description="Helical" evidence="9">
    <location>
        <begin position="932"/>
        <end position="951"/>
    </location>
</feature>
<dbReference type="PROSITE" id="PS50221">
    <property type="entry name" value="GAIN_B"/>
    <property type="match status" value="1"/>
</dbReference>
<dbReference type="FunFam" id="1.20.1070.10:FF:000058">
    <property type="entry name" value="Adhesion G protein-coupled receptor F5"/>
    <property type="match status" value="1"/>
</dbReference>
<dbReference type="InterPro" id="IPR000203">
    <property type="entry name" value="GPS"/>
</dbReference>
<feature type="domain" description="G-protein coupled receptors family 2 profile 2" evidence="11">
    <location>
        <begin position="896"/>
        <end position="1140"/>
    </location>
</feature>
<feature type="region of interest" description="Disordered" evidence="8">
    <location>
        <begin position="1179"/>
        <end position="1238"/>
    </location>
</feature>
<evidence type="ECO:0000256" key="3">
    <source>
        <dbReference type="ARBA" id="ARBA00022692"/>
    </source>
</evidence>
<dbReference type="Gene3D" id="1.20.1070.10">
    <property type="entry name" value="Rhodopsin 7-helix transmembrane proteins"/>
    <property type="match status" value="1"/>
</dbReference>
<organism evidence="12 13">
    <name type="scientific">Bugula neritina</name>
    <name type="common">Brown bryozoan</name>
    <name type="synonym">Sertularia neritina</name>
    <dbReference type="NCBI Taxonomy" id="10212"/>
    <lineage>
        <taxon>Eukaryota</taxon>
        <taxon>Metazoa</taxon>
        <taxon>Spiralia</taxon>
        <taxon>Lophotrochozoa</taxon>
        <taxon>Bryozoa</taxon>
        <taxon>Gymnolaemata</taxon>
        <taxon>Cheilostomatida</taxon>
        <taxon>Flustrina</taxon>
        <taxon>Buguloidea</taxon>
        <taxon>Bugulidae</taxon>
        <taxon>Bugula</taxon>
    </lineage>
</organism>
<dbReference type="GO" id="GO:0004930">
    <property type="term" value="F:G protein-coupled receptor activity"/>
    <property type="evidence" value="ECO:0007669"/>
    <property type="project" value="InterPro"/>
</dbReference>
<feature type="compositionally biased region" description="Polar residues" evidence="8">
    <location>
        <begin position="1221"/>
        <end position="1238"/>
    </location>
</feature>
<evidence type="ECO:0000256" key="7">
    <source>
        <dbReference type="ARBA" id="ARBA00023180"/>
    </source>
</evidence>
<dbReference type="InterPro" id="IPR057244">
    <property type="entry name" value="GAIN_B"/>
</dbReference>
<comment type="subcellular location">
    <subcellularLocation>
        <location evidence="1">Membrane</location>
        <topology evidence="1">Multi-pass membrane protein</topology>
    </subcellularLocation>
</comment>
<dbReference type="InterPro" id="IPR046338">
    <property type="entry name" value="GAIN_dom_sf"/>
</dbReference>
<sequence>MIGVYSNRTVGHAELAGIYMCEFWPTLTDDKYSSTGLSVTFNDTTSLRISTQLPQTSWSTEYQAFNRRVSHKDELTPGVQRIHDSLLRKVETTLSPLTPENMQFGINLIMLRPTEDQNVEAEYRITLTGEQITQSSNNSYLKTVLQTLNGSDLISSTSLSSGLATTESSAPEFIQGQFVCLQKEVIHPDTKEPLSLPLTRSGIVKDSYGDCKGERIVMLTATCFYNRTSRLSSWTAFRFRKCPVDCLAKVSTHSVSRQSFTLPTALNGQNYTHRGECGHHEQDMVFAMCNDGEWILQELNCTITCLAGQINHPQWPESLPSGEIPVGSLYRFQLLCNGVNRTVLTADCALNPDGTKGIWLNLNKEDCSASCNSTTWFHPNTQLHYTINSTALGEQSIVSGRCGGKIQTLLIANCTGDVFEGAYWTYSALNCSPSCEAKNSIHPDTGASIIIPSRFHGEIANVIGICNGVEAELVSAVCGGNITEVPYWLNVTYQNCTGYCGEVNVTHADGEQYLIRRAAIGQQVQINSSCALVPFVKLSAMCTGSAINGGTWNYSTYSCDKDTTCPAQHFVHPDTKTKLVVNKTLPGENISVYGKCQGQPAVLMTVACQAVKNGAGKWVNESYSACNTDLTEQLTNLLENFKNEPLKLTSLAANMSANLSNSSEEVISLMVDIVEFVASPNITKSVETEGEFFFNIVSNMLDTDIGSNAVENQTASSAARLAKSVEEFLDSADLTKPHIQLQQPNLLVEVQNTSAVAKGKTSSVFTDNLQISVPQSATNGSNLAFVKYLNPAIFSGSSEVLLNTVFSVSATETVVKNLTGAITFTLNINQANSSPNSVVCSYWNFSTSDWSTDGCSLDSYDNASATCTCNHFTNFAILLDVAGQEDYIDEKHHIALSVITTVGLGISIVALSLHLISFMFIRKLRQNQFQKVLANLSLAILMSNIVFLVGIDKTSNNIGCIVVAAFLHYLILASFAWMFVEAFMQYRRFVKVLGAHVTHVLLKAGLPAWLLPALPVAITFIIEPQLYRGGDRFCWMKTEPLYYAFLLPVAAIIVANVVLFILILRGLTCARPSQLRTNKSEVEMRMMYFKAGLAIFSLLGLTWVFGFLAINDARLPFQYLFCITNSFQGLVIFLLHNIRDPKVLAWWRTTVFRLKPLPPAHSGSTSSSAYLKKSSTTTSVSDCSNYLQPPPIKNHKNPELNKNSLKPNSGPTRKVLEQSKLIYSSTESESSGYNTSNV</sequence>
<evidence type="ECO:0000256" key="4">
    <source>
        <dbReference type="ARBA" id="ARBA00022989"/>
    </source>
</evidence>
<dbReference type="Proteomes" id="UP000593567">
    <property type="component" value="Unassembled WGS sequence"/>
</dbReference>
<keyword evidence="6" id="KW-1015">Disulfide bond</keyword>
<dbReference type="GO" id="GO:0016020">
    <property type="term" value="C:membrane"/>
    <property type="evidence" value="ECO:0007669"/>
    <property type="project" value="UniProtKB-SubCell"/>
</dbReference>
<dbReference type="OrthoDB" id="10037534at2759"/>
<accession>A0A7J7K0F5</accession>
<feature type="transmembrane region" description="Helical" evidence="9">
    <location>
        <begin position="1000"/>
        <end position="1022"/>
    </location>
</feature>
<feature type="transmembrane region" description="Helical" evidence="9">
    <location>
        <begin position="957"/>
        <end position="980"/>
    </location>
</feature>
<dbReference type="PRINTS" id="PR00249">
    <property type="entry name" value="GPCRSECRETIN"/>
</dbReference>
<feature type="transmembrane region" description="Helical" evidence="9">
    <location>
        <begin position="1116"/>
        <end position="1135"/>
    </location>
</feature>